<accession>D6PK78</accession>
<proteinExistence type="predicted"/>
<organism evidence="2">
    <name type="scientific">uncultured organism MedDCM-OCT-S04-C777</name>
    <dbReference type="NCBI Taxonomy" id="743619"/>
    <lineage>
        <taxon>unclassified sequences</taxon>
        <taxon>environmental samples</taxon>
    </lineage>
</organism>
<feature type="region of interest" description="Disordered" evidence="1">
    <location>
        <begin position="39"/>
        <end position="59"/>
    </location>
</feature>
<protein>
    <submittedName>
        <fullName evidence="2">Uncharacterized protein</fullName>
    </submittedName>
</protein>
<name>D6PK78_9ZZZZ</name>
<evidence type="ECO:0000313" key="2">
    <source>
        <dbReference type="EMBL" id="ADD96129.1"/>
    </source>
</evidence>
<sequence length="59" mass="6836">MSIESAVKKALESKGIDFEKQIKIFSNCNSNYIKPRVKTKHAKHNMLGEKIKDMKNKEK</sequence>
<evidence type="ECO:0000256" key="1">
    <source>
        <dbReference type="SAM" id="MobiDB-lite"/>
    </source>
</evidence>
<reference evidence="2" key="1">
    <citation type="journal article" date="2010" name="ISME J.">
        <title>Metagenome of the Mediterranean deep chlorophyll maximum studied by direct and fosmid library 454 pyrosequencing.</title>
        <authorList>
            <person name="Ghai R."/>
            <person name="Martin-Cuadrado A.B."/>
            <person name="Molto A.G."/>
            <person name="Heredia I.G."/>
            <person name="Cabrera R."/>
            <person name="Martin J."/>
            <person name="Verdu M."/>
            <person name="Deschamps P."/>
            <person name="Moreira D."/>
            <person name="Lopez-Garcia P."/>
            <person name="Mira A."/>
            <person name="Rodriguez-Valera F."/>
        </authorList>
    </citation>
    <scope>NUCLEOTIDE SEQUENCE</scope>
</reference>
<dbReference type="EMBL" id="GU943120">
    <property type="protein sequence ID" value="ADD96129.1"/>
    <property type="molecule type" value="Genomic_DNA"/>
</dbReference>
<feature type="compositionally biased region" description="Basic and acidic residues" evidence="1">
    <location>
        <begin position="46"/>
        <end position="59"/>
    </location>
</feature>
<dbReference type="AlphaFoldDB" id="D6PK78"/>